<dbReference type="InterPro" id="IPR010255">
    <property type="entry name" value="Haem_peroxidase_sf"/>
</dbReference>
<name>A0A8H5CFF4_9AGAR</name>
<evidence type="ECO:0000256" key="4">
    <source>
        <dbReference type="ARBA" id="ARBA00023002"/>
    </source>
</evidence>
<dbReference type="GO" id="GO:0020037">
    <property type="term" value="F:heme binding"/>
    <property type="evidence" value="ECO:0007669"/>
    <property type="project" value="InterPro"/>
</dbReference>
<evidence type="ECO:0000256" key="6">
    <source>
        <dbReference type="PIRSR" id="PIRSR619791-2"/>
    </source>
</evidence>
<dbReference type="SUPFAM" id="SSF48264">
    <property type="entry name" value="Cytochrome P450"/>
    <property type="match status" value="1"/>
</dbReference>
<dbReference type="SUPFAM" id="SSF48113">
    <property type="entry name" value="Heme-dependent peroxidases"/>
    <property type="match status" value="1"/>
</dbReference>
<evidence type="ECO:0000313" key="8">
    <source>
        <dbReference type="Proteomes" id="UP000541558"/>
    </source>
</evidence>
<accession>A0A8H5CFF4</accession>
<comment type="caution">
    <text evidence="7">The sequence shown here is derived from an EMBL/GenBank/DDBJ whole genome shotgun (WGS) entry which is preliminary data.</text>
</comment>
<feature type="binding site" description="axial binding residue" evidence="6">
    <location>
        <position position="404"/>
    </location>
    <ligand>
        <name>heme b</name>
        <dbReference type="ChEBI" id="CHEBI:60344"/>
    </ligand>
    <ligandPart>
        <name>Fe</name>
        <dbReference type="ChEBI" id="CHEBI:18248"/>
    </ligandPart>
</feature>
<dbReference type="Gene3D" id="1.10.630.10">
    <property type="entry name" value="Cytochrome P450"/>
    <property type="match status" value="1"/>
</dbReference>
<gene>
    <name evidence="7" type="ORF">D9611_011442</name>
</gene>
<dbReference type="InterPro" id="IPR036396">
    <property type="entry name" value="Cyt_P450_sf"/>
</dbReference>
<dbReference type="Pfam" id="PF03098">
    <property type="entry name" value="An_peroxidase"/>
    <property type="match status" value="1"/>
</dbReference>
<dbReference type="PANTHER" id="PTHR11903:SF37">
    <property type="entry name" value="PSI-PRODUCING OXYGENASE A"/>
    <property type="match status" value="1"/>
</dbReference>
<reference evidence="7 8" key="1">
    <citation type="journal article" date="2020" name="ISME J.">
        <title>Uncovering the hidden diversity of litter-decomposition mechanisms in mushroom-forming fungi.</title>
        <authorList>
            <person name="Floudas D."/>
            <person name="Bentzer J."/>
            <person name="Ahren D."/>
            <person name="Johansson T."/>
            <person name="Persson P."/>
            <person name="Tunlid A."/>
        </authorList>
    </citation>
    <scope>NUCLEOTIDE SEQUENCE [LARGE SCALE GENOMIC DNA]</scope>
    <source>
        <strain evidence="7 8">CBS 175.51</strain>
    </source>
</reference>
<dbReference type="Proteomes" id="UP000541558">
    <property type="component" value="Unassembled WGS sequence"/>
</dbReference>
<keyword evidence="2 6" id="KW-0479">Metal-binding</keyword>
<dbReference type="OrthoDB" id="823504at2759"/>
<dbReference type="GO" id="GO:0016705">
    <property type="term" value="F:oxidoreductase activity, acting on paired donors, with incorporation or reduction of molecular oxygen"/>
    <property type="evidence" value="ECO:0007669"/>
    <property type="project" value="InterPro"/>
</dbReference>
<evidence type="ECO:0000256" key="2">
    <source>
        <dbReference type="ARBA" id="ARBA00022723"/>
    </source>
</evidence>
<dbReference type="PROSITE" id="PS50292">
    <property type="entry name" value="PEROXIDASE_3"/>
    <property type="match status" value="1"/>
</dbReference>
<keyword evidence="8" id="KW-1185">Reference proteome</keyword>
<dbReference type="InterPro" id="IPR037120">
    <property type="entry name" value="Haem_peroxidase_sf_animal"/>
</dbReference>
<keyword evidence="3" id="KW-0223">Dioxygenase</keyword>
<dbReference type="InterPro" id="IPR034812">
    <property type="entry name" value="Ppo-like_N"/>
</dbReference>
<dbReference type="EMBL" id="JAACJK010000007">
    <property type="protein sequence ID" value="KAF5339532.1"/>
    <property type="molecule type" value="Genomic_DNA"/>
</dbReference>
<dbReference type="GO" id="GO:0006631">
    <property type="term" value="P:fatty acid metabolic process"/>
    <property type="evidence" value="ECO:0007669"/>
    <property type="project" value="UniProtKB-ARBA"/>
</dbReference>
<dbReference type="PRINTS" id="PR00457">
    <property type="entry name" value="ANPEROXIDASE"/>
</dbReference>
<evidence type="ECO:0000256" key="3">
    <source>
        <dbReference type="ARBA" id="ARBA00022964"/>
    </source>
</evidence>
<dbReference type="AlphaFoldDB" id="A0A8H5CFF4"/>
<organism evidence="7 8">
    <name type="scientific">Ephemerocybe angulata</name>
    <dbReference type="NCBI Taxonomy" id="980116"/>
    <lineage>
        <taxon>Eukaryota</taxon>
        <taxon>Fungi</taxon>
        <taxon>Dikarya</taxon>
        <taxon>Basidiomycota</taxon>
        <taxon>Agaricomycotina</taxon>
        <taxon>Agaricomycetes</taxon>
        <taxon>Agaricomycetidae</taxon>
        <taxon>Agaricales</taxon>
        <taxon>Agaricineae</taxon>
        <taxon>Psathyrellaceae</taxon>
        <taxon>Ephemerocybe</taxon>
    </lineage>
</organism>
<sequence length="1112" mass="123083">MSGFLRSFARKADFVSQTDAPLDTNGAKFQSSPFEDKVNDILEHLKNPPVGIDALPALIDAFKNKSASASMTASYSYLEVILTAMSRLQSHPLSQKLQEYVISLLYKDLPHPPAGYLTLPKDEPCCCLTTKNHTTCEEKAKKALPQAKYAFRSADGSNYNPLFPSMGQAKRPYARSVPSKHTLPKDSLPDAGLVFDTLLLRDKFEEHPGGISSLFFAFADLVIHSIFDTDHHDWTINNASSYLDLSVLYGGDETKINAVRRKDGAGRKDGTGRLWNDVFGDYRLLHMPPASCALLVLMNRNHNYIAQKILDINESGKFKKTFANDTEREIQDDEIFERARLVNCGYFMHIILGDYVGAILGLARDGSNWRLDPLMPIRNSSHSLEPVGEGNVCSVEFNMLYRWHATLSEKDTEWTTDTFNTFFQGKDPKTVVVDDFIAGAHKFLKPAGGPREWTFGKLSRDANGKFSDADLANILQRATEWRAGAFKARGTPAAMRIIEVMGIEQARSWGTCSMNEFRKFVGLKPYASFDEWNPNPEISKAAQSLYRDIDNLELYVGLQAEEAKKPGPGAGLCPGYTISRAILADAVCLTRGDRFFTTDFTPGNLTSWGFQDCQYDPQDGSYGGLLTKLLFRTLPNHYPRGSAYAHFPFMTPNFMKSNLQEHHPELVEKYNWNPPTKAGTPVTPVKTFAGVKQVLTPGFISTADNRIYTIAKPVITKKLSRRDSVKRLSTLKGLSSDLTKSSREVFELAFSKPADVSAFFAKKTQELIDTHSYSSADKSFKFVDVINDVVNLLPIHWISQELAGLPLKTAANPKGAWREQEVYEWFSDIAEYVHLNLSAENDWRLRESSQKHCIAIVEFIEGHIDSLASFSLSDSFNHRGTGSHNGHSFLKQVWDKIGPKHSSHSEVAAHVFSALIPTAAIYSATLAHTLNFFLQDAQKDARTQLLELVKSKEEDAPAKVSGYIREALRLSPPVPGVYRQAGQAGLVAGDAVQVGETIFASITSANLDSAVFGPDPAVPDYTRSGDKGGVLGFADDGLASEKFLLATVPAVLNVIFSQEGLRRGPGRSGRIAAFKESYLGTPRELYINSRGAIAQFPDSLVIQYDHAPAPKA</sequence>
<evidence type="ECO:0000313" key="7">
    <source>
        <dbReference type="EMBL" id="KAF5339532.1"/>
    </source>
</evidence>
<dbReference type="Gene3D" id="1.10.640.10">
    <property type="entry name" value="Haem peroxidase domain superfamily, animal type"/>
    <property type="match status" value="1"/>
</dbReference>
<dbReference type="GO" id="GO:0006979">
    <property type="term" value="P:response to oxidative stress"/>
    <property type="evidence" value="ECO:0007669"/>
    <property type="project" value="InterPro"/>
</dbReference>
<dbReference type="GO" id="GO:0005506">
    <property type="term" value="F:iron ion binding"/>
    <property type="evidence" value="ECO:0007669"/>
    <property type="project" value="InterPro"/>
</dbReference>
<proteinExistence type="predicted"/>
<keyword evidence="4" id="KW-0560">Oxidoreductase</keyword>
<dbReference type="PANTHER" id="PTHR11903">
    <property type="entry name" value="PROSTAGLANDIN G/H SYNTHASE"/>
    <property type="match status" value="1"/>
</dbReference>
<keyword evidence="1 6" id="KW-0349">Heme</keyword>
<evidence type="ECO:0000256" key="1">
    <source>
        <dbReference type="ARBA" id="ARBA00022617"/>
    </source>
</evidence>
<evidence type="ECO:0000256" key="5">
    <source>
        <dbReference type="ARBA" id="ARBA00023004"/>
    </source>
</evidence>
<dbReference type="GO" id="GO:0004497">
    <property type="term" value="F:monooxygenase activity"/>
    <property type="evidence" value="ECO:0007669"/>
    <property type="project" value="InterPro"/>
</dbReference>
<keyword evidence="5 6" id="KW-0408">Iron</keyword>
<dbReference type="InterPro" id="IPR019791">
    <property type="entry name" value="Haem_peroxidase_animal"/>
</dbReference>
<dbReference type="InterPro" id="IPR050783">
    <property type="entry name" value="Oxylipin_biosynth_metab"/>
</dbReference>
<evidence type="ECO:0008006" key="9">
    <source>
        <dbReference type="Google" id="ProtNLM"/>
    </source>
</evidence>
<dbReference type="GO" id="GO:0004601">
    <property type="term" value="F:peroxidase activity"/>
    <property type="evidence" value="ECO:0007669"/>
    <property type="project" value="InterPro"/>
</dbReference>
<dbReference type="GO" id="GO:0051213">
    <property type="term" value="F:dioxygenase activity"/>
    <property type="evidence" value="ECO:0007669"/>
    <property type="project" value="UniProtKB-KW"/>
</dbReference>
<protein>
    <recommendedName>
        <fullName evidence="9">Heme peroxidase</fullName>
    </recommendedName>
</protein>
<dbReference type="CDD" id="cd09817">
    <property type="entry name" value="linoleate_diol_synthase_like"/>
    <property type="match status" value="1"/>
</dbReference>